<dbReference type="PANTHER" id="PTHR44196:SF1">
    <property type="entry name" value="DEHYDROGENASE_REDUCTASE SDR FAMILY MEMBER 7B"/>
    <property type="match status" value="1"/>
</dbReference>
<evidence type="ECO:0000313" key="4">
    <source>
        <dbReference type="EMBL" id="QPJ58461.1"/>
    </source>
</evidence>
<gene>
    <name evidence="4" type="ORF">E5P55_00530</name>
</gene>
<keyword evidence="2" id="KW-0560">Oxidoreductase</keyword>
<dbReference type="GO" id="GO:0016020">
    <property type="term" value="C:membrane"/>
    <property type="evidence" value="ECO:0007669"/>
    <property type="project" value="TreeGrafter"/>
</dbReference>
<reference evidence="4 5" key="1">
    <citation type="journal article" date="2020" name="Sci. Rep.">
        <title>Morphology, ultrastructure, genomics, and phylogeny of Euplotes vanleeuwenhoeki sp. nov. and its ultra-reduced endosymbiont Candidatus Pinguicoccus supinus sp. nov.</title>
        <authorList>
            <person name="Serra V."/>
            <person name="Gammuto L."/>
            <person name="Nitla V."/>
            <person name="Castelli M."/>
            <person name="Lanzoni O."/>
            <person name="Sassera D."/>
            <person name="Bandi C."/>
            <person name="Sandeep B.V."/>
            <person name="Verni F."/>
            <person name="Modeo L."/>
            <person name="Petroni G."/>
        </authorList>
    </citation>
    <scope>NUCLEOTIDE SEQUENCE [LARGE SCALE GENOMIC DNA]</scope>
    <source>
        <strain evidence="4 5">KKR18_Esm</strain>
    </source>
</reference>
<dbReference type="InterPro" id="IPR036291">
    <property type="entry name" value="NAD(P)-bd_dom_sf"/>
</dbReference>
<keyword evidence="3" id="KW-1133">Transmembrane helix</keyword>
<dbReference type="Gene3D" id="3.40.50.720">
    <property type="entry name" value="NAD(P)-binding Rossmann-like Domain"/>
    <property type="match status" value="1"/>
</dbReference>
<dbReference type="Proteomes" id="UP000594451">
    <property type="component" value="Chromosome"/>
</dbReference>
<dbReference type="AlphaFoldDB" id="A0A7T0FYA4"/>
<feature type="transmembrane region" description="Helical" evidence="3">
    <location>
        <begin position="28"/>
        <end position="48"/>
    </location>
</feature>
<dbReference type="KEGG" id="psup:E5P55_00530"/>
<dbReference type="Pfam" id="PF00106">
    <property type="entry name" value="adh_short"/>
    <property type="match status" value="1"/>
</dbReference>
<organism evidence="4 5">
    <name type="scientific">Candidatus Pinguicoccus supinus</name>
    <dbReference type="NCBI Taxonomy" id="2529394"/>
    <lineage>
        <taxon>Bacteria</taxon>
        <taxon>Pseudomonadati</taxon>
        <taxon>Verrucomicrobiota</taxon>
        <taxon>Candidatus Pinguicoccus</taxon>
    </lineage>
</organism>
<keyword evidence="5" id="KW-1185">Reference proteome</keyword>
<evidence type="ECO:0000313" key="5">
    <source>
        <dbReference type="Proteomes" id="UP000594451"/>
    </source>
</evidence>
<sequence>MYVSTSYIIIIFIKNTNLNLKMFISIKLNVIIITGVSTGIGFFLSKLFLLNDFFVLGIGNRCNFLLNIFNNFYFFKINLKYIENFNKVRNIFGCFRYGALTFNNAGYSSIQKIHNISLKSLKQQINTMFFYPKLITDVNYSAQKRKKYGYVFSMCSIGGLIPIPKMGTYSICKSTLFFYIKC</sequence>
<evidence type="ECO:0000256" key="1">
    <source>
        <dbReference type="ARBA" id="ARBA00006484"/>
    </source>
</evidence>
<dbReference type="EMBL" id="CP039370">
    <property type="protein sequence ID" value="QPJ58461.1"/>
    <property type="molecule type" value="Genomic_DNA"/>
</dbReference>
<dbReference type="PANTHER" id="PTHR44196">
    <property type="entry name" value="DEHYDROGENASE/REDUCTASE SDR FAMILY MEMBER 7B"/>
    <property type="match status" value="1"/>
</dbReference>
<dbReference type="GO" id="GO:0016491">
    <property type="term" value="F:oxidoreductase activity"/>
    <property type="evidence" value="ECO:0007669"/>
    <property type="project" value="UniProtKB-KW"/>
</dbReference>
<dbReference type="InterPro" id="IPR002347">
    <property type="entry name" value="SDR_fam"/>
</dbReference>
<dbReference type="PRINTS" id="PR00081">
    <property type="entry name" value="GDHRDH"/>
</dbReference>
<keyword evidence="3" id="KW-0812">Transmembrane</keyword>
<keyword evidence="3" id="KW-0472">Membrane</keyword>
<proteinExistence type="inferred from homology"/>
<protein>
    <submittedName>
        <fullName evidence="4">SDR family NAD(P)-dependent oxidoreductase</fullName>
    </submittedName>
</protein>
<evidence type="ECO:0000256" key="3">
    <source>
        <dbReference type="SAM" id="Phobius"/>
    </source>
</evidence>
<accession>A0A7T0FYA4</accession>
<comment type="similarity">
    <text evidence="1">Belongs to the short-chain dehydrogenases/reductases (SDR) family.</text>
</comment>
<evidence type="ECO:0000256" key="2">
    <source>
        <dbReference type="ARBA" id="ARBA00023002"/>
    </source>
</evidence>
<feature type="transmembrane region" description="Helical" evidence="3">
    <location>
        <begin position="54"/>
        <end position="75"/>
    </location>
</feature>
<name>A0A7T0FYA4_9BACT</name>
<dbReference type="SUPFAM" id="SSF51735">
    <property type="entry name" value="NAD(P)-binding Rossmann-fold domains"/>
    <property type="match status" value="1"/>
</dbReference>